<dbReference type="EMBL" id="KL584758">
    <property type="protein sequence ID" value="KEQ95629.1"/>
    <property type="molecule type" value="Genomic_DNA"/>
</dbReference>
<name>A0A074YHV8_AURSE</name>
<dbReference type="RefSeq" id="XP_013344322.1">
    <property type="nucleotide sequence ID" value="XM_013488868.1"/>
</dbReference>
<reference evidence="1 2" key="1">
    <citation type="journal article" date="2014" name="BMC Genomics">
        <title>Genome sequencing of four Aureobasidium pullulans varieties: biotechnological potential, stress tolerance, and description of new species.</title>
        <authorList>
            <person name="Gostin Ar C."/>
            <person name="Ohm R.A."/>
            <person name="Kogej T."/>
            <person name="Sonjak S."/>
            <person name="Turk M."/>
            <person name="Zajc J."/>
            <person name="Zalar P."/>
            <person name="Grube M."/>
            <person name="Sun H."/>
            <person name="Han J."/>
            <person name="Sharma A."/>
            <person name="Chiniquy J."/>
            <person name="Ngan C.Y."/>
            <person name="Lipzen A."/>
            <person name="Barry K."/>
            <person name="Grigoriev I.V."/>
            <person name="Gunde-Cimerman N."/>
        </authorList>
    </citation>
    <scope>NUCLEOTIDE SEQUENCE [LARGE SCALE GENOMIC DNA]</scope>
    <source>
        <strain evidence="1 2">EXF-2481</strain>
    </source>
</reference>
<evidence type="ECO:0000313" key="1">
    <source>
        <dbReference type="EMBL" id="KEQ95629.1"/>
    </source>
</evidence>
<dbReference type="InParanoid" id="A0A074YHV8"/>
<accession>A0A074YHV8</accession>
<proteinExistence type="predicted"/>
<dbReference type="GeneID" id="25370442"/>
<gene>
    <name evidence="1" type="ORF">AUEXF2481DRAFT_678143</name>
</gene>
<dbReference type="Proteomes" id="UP000030641">
    <property type="component" value="Unassembled WGS sequence"/>
</dbReference>
<protein>
    <submittedName>
        <fullName evidence="1">Uncharacterized protein</fullName>
    </submittedName>
</protein>
<dbReference type="AlphaFoldDB" id="A0A074YHV8"/>
<keyword evidence="2" id="KW-1185">Reference proteome</keyword>
<sequence length="91" mass="9354">MCLVLTILSSIGEGTKVTSILARGALVIVHSSCCAAITTSHSLQSQIPLGYSMHAAVAAVHIKPGDFNSGQSLQQSVVHSCLPDAVIALNI</sequence>
<evidence type="ECO:0000313" key="2">
    <source>
        <dbReference type="Proteomes" id="UP000030641"/>
    </source>
</evidence>
<organism evidence="1 2">
    <name type="scientific">Aureobasidium subglaciale (strain EXF-2481)</name>
    <name type="common">Aureobasidium pullulans var. subglaciale</name>
    <dbReference type="NCBI Taxonomy" id="1043005"/>
    <lineage>
        <taxon>Eukaryota</taxon>
        <taxon>Fungi</taxon>
        <taxon>Dikarya</taxon>
        <taxon>Ascomycota</taxon>
        <taxon>Pezizomycotina</taxon>
        <taxon>Dothideomycetes</taxon>
        <taxon>Dothideomycetidae</taxon>
        <taxon>Dothideales</taxon>
        <taxon>Saccotheciaceae</taxon>
        <taxon>Aureobasidium</taxon>
    </lineage>
</organism>
<dbReference type="HOGENOM" id="CLU_2426666_0_0_1"/>